<comment type="similarity">
    <text evidence="1">Belongs to the N(4)/N(6)-methyltransferase family.</text>
</comment>
<dbReference type="InterPro" id="IPR002052">
    <property type="entry name" value="DNA_methylase_N6_adenine_CS"/>
</dbReference>
<evidence type="ECO:0000256" key="4">
    <source>
        <dbReference type="ARBA" id="ARBA00022679"/>
    </source>
</evidence>
<gene>
    <name evidence="9" type="primary">A026</name>
</gene>
<evidence type="ECO:0000259" key="8">
    <source>
        <dbReference type="Pfam" id="PF07669"/>
    </source>
</evidence>
<dbReference type="Pfam" id="PF07669">
    <property type="entry name" value="Eco57I"/>
    <property type="match status" value="1"/>
</dbReference>
<name>A0A0B4S3E4_ACIBA</name>
<evidence type="ECO:0000256" key="1">
    <source>
        <dbReference type="ARBA" id="ARBA00006594"/>
    </source>
</evidence>
<feature type="domain" description="Type II methyltransferase M.TaqI-like" evidence="8">
    <location>
        <begin position="238"/>
        <end position="331"/>
    </location>
</feature>
<dbReference type="AlphaFoldDB" id="A0A0B4S3E4"/>
<evidence type="ECO:0000256" key="3">
    <source>
        <dbReference type="ARBA" id="ARBA00022603"/>
    </source>
</evidence>
<evidence type="ECO:0000313" key="9">
    <source>
        <dbReference type="EMBL" id="AIZ49203.1"/>
    </source>
</evidence>
<comment type="catalytic activity">
    <reaction evidence="7">
        <text>a 2'-deoxyadenosine in DNA + S-adenosyl-L-methionine = an N(6)-methyl-2'-deoxyadenosine in DNA + S-adenosyl-L-homocysteine + H(+)</text>
        <dbReference type="Rhea" id="RHEA:15197"/>
        <dbReference type="Rhea" id="RHEA-COMP:12418"/>
        <dbReference type="Rhea" id="RHEA-COMP:12419"/>
        <dbReference type="ChEBI" id="CHEBI:15378"/>
        <dbReference type="ChEBI" id="CHEBI:57856"/>
        <dbReference type="ChEBI" id="CHEBI:59789"/>
        <dbReference type="ChEBI" id="CHEBI:90615"/>
        <dbReference type="ChEBI" id="CHEBI:90616"/>
        <dbReference type="EC" id="2.1.1.72"/>
    </reaction>
</comment>
<evidence type="ECO:0000256" key="7">
    <source>
        <dbReference type="ARBA" id="ARBA00047942"/>
    </source>
</evidence>
<dbReference type="PROSITE" id="PS00092">
    <property type="entry name" value="N6_MTASE"/>
    <property type="match status" value="1"/>
</dbReference>
<dbReference type="RefSeq" id="WP_000990945.1">
    <property type="nucleotide sequence ID" value="NZ_CP048849.1"/>
</dbReference>
<dbReference type="InterPro" id="IPR029063">
    <property type="entry name" value="SAM-dependent_MTases_sf"/>
</dbReference>
<dbReference type="PRINTS" id="PR00507">
    <property type="entry name" value="N12N6MTFRASE"/>
</dbReference>
<dbReference type="PANTHER" id="PTHR33841">
    <property type="entry name" value="DNA METHYLTRANSFERASE YEEA-RELATED"/>
    <property type="match status" value="1"/>
</dbReference>
<dbReference type="GO" id="GO:0009307">
    <property type="term" value="P:DNA restriction-modification system"/>
    <property type="evidence" value="ECO:0007669"/>
    <property type="project" value="UniProtKB-KW"/>
</dbReference>
<reference evidence="9" key="1">
    <citation type="submission" date="2016-01" db="EMBL/GenBank/DDBJ databases">
        <title>Acinetobacter baumannii genomic island 1 (AGI1) a novel antibiotic resistance island found in ST25 A. baumannii.</title>
        <authorList>
            <person name="Hamidian M."/>
            <person name="Hall R.M."/>
        </authorList>
    </citation>
    <scope>NUCLEOTIDE SEQUENCE</scope>
    <source>
        <strain evidence="9">D4</strain>
    </source>
</reference>
<dbReference type="GO" id="GO:0009007">
    <property type="term" value="F:site-specific DNA-methyltransferase (adenine-specific) activity"/>
    <property type="evidence" value="ECO:0007669"/>
    <property type="project" value="UniProtKB-EC"/>
</dbReference>
<keyword evidence="5" id="KW-0949">S-adenosyl-L-methionine</keyword>
<dbReference type="EC" id="2.1.1.72" evidence="2"/>
<dbReference type="InterPro" id="IPR011639">
    <property type="entry name" value="MethylTrfase_TaqI-like_dom"/>
</dbReference>
<keyword evidence="4" id="KW-0808">Transferase</keyword>
<evidence type="ECO:0000256" key="5">
    <source>
        <dbReference type="ARBA" id="ARBA00022691"/>
    </source>
</evidence>
<dbReference type="PANTHER" id="PTHR33841:SF5">
    <property type="entry name" value="DNA METHYLASE (MODIFICATION METHYLASE) (METHYLTRANSFERASE)-RELATED"/>
    <property type="match status" value="1"/>
</dbReference>
<sequence length="609" mass="67489">MNAFHFQDLLSESAEPLVRYEACKGMARGYAHSIIDDQYRLKIARSYCAALIKSYWDEINARHNSKLKIFSIPTDSELAEITLDAEDVAKNTGKVIAQFPDIDAGYLIGSIYTAMLPTAYRSDLGAYYTPPPLVSRLLDLAEEAGVDFSTASVIDPACGGGAFLAPVAMRMLQRSKHASSEWKLAQIGKRLKGVEIDPFAAWMTHVLLECVLIEHCIIARRRLEKSVISICDALTYQSPVDFDLVIGNPPYGKVSLDTEVREKFSRSLFGHANLYGLFTDLALRLAKPEGVIAYLTPTSFLGGQYFKALRELLIDESAPRAFDFISNREGVFDDVLQETLLATFKKSARKTPAKVSLLVPEGLNEARVEPIGKVSIIKGDGPWLIPRVAEDAALLNRLKKMKTRLPDLGYVVSTGKLVWNRHKSQLRTEKTKGALPLVWAESVTSNGFKFSSVKRNHVPYIQIEKNQRHLVTTDSCVLVQRTTSKEQNRRVLGAVIPQDFIDRYGGVVVENHLNIVYADTLIRELSVETINGLLNSQVFDRIYRCISGSVAVSAYELMAVPLPSLDDMKKLEKIIAAGSDRLSIEKCIAGLYGESKLELATCTKSGGDC</sequence>
<dbReference type="EMBL" id="KP054476">
    <property type="protein sequence ID" value="AIZ49203.1"/>
    <property type="molecule type" value="Genomic_DNA"/>
</dbReference>
<evidence type="ECO:0000256" key="2">
    <source>
        <dbReference type="ARBA" id="ARBA00011900"/>
    </source>
</evidence>
<dbReference type="Gene3D" id="3.40.50.150">
    <property type="entry name" value="Vaccinia Virus protein VP39"/>
    <property type="match status" value="1"/>
</dbReference>
<proteinExistence type="inferred from homology"/>
<organism evidence="9">
    <name type="scientific">Acinetobacter baumannii</name>
    <dbReference type="NCBI Taxonomy" id="470"/>
    <lineage>
        <taxon>Bacteria</taxon>
        <taxon>Pseudomonadati</taxon>
        <taxon>Pseudomonadota</taxon>
        <taxon>Gammaproteobacteria</taxon>
        <taxon>Moraxellales</taxon>
        <taxon>Moraxellaceae</taxon>
        <taxon>Acinetobacter</taxon>
        <taxon>Acinetobacter calcoaceticus/baumannii complex</taxon>
    </lineage>
</organism>
<evidence type="ECO:0000256" key="6">
    <source>
        <dbReference type="ARBA" id="ARBA00022747"/>
    </source>
</evidence>
<dbReference type="GO" id="GO:0003676">
    <property type="term" value="F:nucleic acid binding"/>
    <property type="evidence" value="ECO:0007669"/>
    <property type="project" value="InterPro"/>
</dbReference>
<keyword evidence="3" id="KW-0489">Methyltransferase</keyword>
<keyword evidence="6" id="KW-0680">Restriction system</keyword>
<protein>
    <recommendedName>
        <fullName evidence="2">site-specific DNA-methyltransferase (adenine-specific)</fullName>
        <ecNumber evidence="2">2.1.1.72</ecNumber>
    </recommendedName>
</protein>
<accession>A0A0B4S3E4</accession>
<dbReference type="GO" id="GO:0032259">
    <property type="term" value="P:methylation"/>
    <property type="evidence" value="ECO:0007669"/>
    <property type="project" value="UniProtKB-KW"/>
</dbReference>
<dbReference type="InterPro" id="IPR050953">
    <property type="entry name" value="N4_N6_ade-DNA_methylase"/>
</dbReference>
<dbReference type="SUPFAM" id="SSF53335">
    <property type="entry name" value="S-adenosyl-L-methionine-dependent methyltransferases"/>
    <property type="match status" value="1"/>
</dbReference>